<dbReference type="PANTHER" id="PTHR35998">
    <property type="entry name" value="OS02G0127900 PROTEIN"/>
    <property type="match status" value="1"/>
</dbReference>
<reference evidence="2" key="2">
    <citation type="journal article" date="2024" name="Plant">
        <title>Genomic evolution and insights into agronomic trait innovations of Sesamum species.</title>
        <authorList>
            <person name="Miao H."/>
            <person name="Wang L."/>
            <person name="Qu L."/>
            <person name="Liu H."/>
            <person name="Sun Y."/>
            <person name="Le M."/>
            <person name="Wang Q."/>
            <person name="Wei S."/>
            <person name="Zheng Y."/>
            <person name="Lin W."/>
            <person name="Duan Y."/>
            <person name="Cao H."/>
            <person name="Xiong S."/>
            <person name="Wang X."/>
            <person name="Wei L."/>
            <person name="Li C."/>
            <person name="Ma Q."/>
            <person name="Ju M."/>
            <person name="Zhao R."/>
            <person name="Li G."/>
            <person name="Mu C."/>
            <person name="Tian Q."/>
            <person name="Mei H."/>
            <person name="Zhang T."/>
            <person name="Gao T."/>
            <person name="Zhang H."/>
        </authorList>
    </citation>
    <scope>NUCLEOTIDE SEQUENCE</scope>
    <source>
        <strain evidence="2">K16</strain>
    </source>
</reference>
<proteinExistence type="predicted"/>
<dbReference type="EMBL" id="JACGWL010000006">
    <property type="protein sequence ID" value="KAK4400502.1"/>
    <property type="molecule type" value="Genomic_DNA"/>
</dbReference>
<evidence type="ECO:0000313" key="3">
    <source>
        <dbReference type="Proteomes" id="UP001289374"/>
    </source>
</evidence>
<feature type="compositionally biased region" description="Polar residues" evidence="1">
    <location>
        <begin position="94"/>
        <end position="109"/>
    </location>
</feature>
<sequence>MDVTSDARLSFPRILYPFLLMAAFSPLPKILPEFSFKCSQKWRTRTVFDIALKVHLKIQERDIEVGRNLGNWILRWLDRMKPEAQIRGPHPPGTNANTNVPKQTNNTSDRNNRGGFPKYSGKSMDKESDRHLFTAARNVWPKPFPTIATMMRPTRPAGHNIQYRQYSAGASELLTVKYSKFGFGEVIRNDIRQWILQH</sequence>
<dbReference type="Proteomes" id="UP001289374">
    <property type="component" value="Unassembled WGS sequence"/>
</dbReference>
<evidence type="ECO:0000256" key="1">
    <source>
        <dbReference type="SAM" id="MobiDB-lite"/>
    </source>
</evidence>
<keyword evidence="3" id="KW-1185">Reference proteome</keyword>
<accession>A0AAE2BWM3</accession>
<gene>
    <name evidence="2" type="ORF">Sango_1156300</name>
</gene>
<reference evidence="2" key="1">
    <citation type="submission" date="2020-06" db="EMBL/GenBank/DDBJ databases">
        <authorList>
            <person name="Li T."/>
            <person name="Hu X."/>
            <person name="Zhang T."/>
            <person name="Song X."/>
            <person name="Zhang H."/>
            <person name="Dai N."/>
            <person name="Sheng W."/>
            <person name="Hou X."/>
            <person name="Wei L."/>
        </authorList>
    </citation>
    <scope>NUCLEOTIDE SEQUENCE</scope>
    <source>
        <strain evidence="2">K16</strain>
        <tissue evidence="2">Leaf</tissue>
    </source>
</reference>
<evidence type="ECO:0000313" key="2">
    <source>
        <dbReference type="EMBL" id="KAK4400502.1"/>
    </source>
</evidence>
<name>A0AAE2BWM3_9LAMI</name>
<dbReference type="AlphaFoldDB" id="A0AAE2BWM3"/>
<feature type="region of interest" description="Disordered" evidence="1">
    <location>
        <begin position="84"/>
        <end position="127"/>
    </location>
</feature>
<protein>
    <submittedName>
        <fullName evidence="2">Uncharacterized protein</fullName>
    </submittedName>
</protein>
<organism evidence="2 3">
    <name type="scientific">Sesamum angolense</name>
    <dbReference type="NCBI Taxonomy" id="2727404"/>
    <lineage>
        <taxon>Eukaryota</taxon>
        <taxon>Viridiplantae</taxon>
        <taxon>Streptophyta</taxon>
        <taxon>Embryophyta</taxon>
        <taxon>Tracheophyta</taxon>
        <taxon>Spermatophyta</taxon>
        <taxon>Magnoliopsida</taxon>
        <taxon>eudicotyledons</taxon>
        <taxon>Gunneridae</taxon>
        <taxon>Pentapetalae</taxon>
        <taxon>asterids</taxon>
        <taxon>lamiids</taxon>
        <taxon>Lamiales</taxon>
        <taxon>Pedaliaceae</taxon>
        <taxon>Sesamum</taxon>
    </lineage>
</organism>
<dbReference type="PANTHER" id="PTHR35998:SF1">
    <property type="entry name" value="OS02G0127900 PROTEIN"/>
    <property type="match status" value="1"/>
</dbReference>
<comment type="caution">
    <text evidence="2">The sequence shown here is derived from an EMBL/GenBank/DDBJ whole genome shotgun (WGS) entry which is preliminary data.</text>
</comment>